<gene>
    <name evidence="1" type="ORF">PHISCL_05031</name>
</gene>
<organism evidence="1 2">
    <name type="scientific">Aspergillus sclerotialis</name>
    <dbReference type="NCBI Taxonomy" id="2070753"/>
    <lineage>
        <taxon>Eukaryota</taxon>
        <taxon>Fungi</taxon>
        <taxon>Dikarya</taxon>
        <taxon>Ascomycota</taxon>
        <taxon>Pezizomycotina</taxon>
        <taxon>Eurotiomycetes</taxon>
        <taxon>Eurotiomycetidae</taxon>
        <taxon>Eurotiales</taxon>
        <taxon>Aspergillaceae</taxon>
        <taxon>Aspergillus</taxon>
        <taxon>Aspergillus subgen. Polypaecilum</taxon>
    </lineage>
</organism>
<dbReference type="Proteomes" id="UP000266188">
    <property type="component" value="Unassembled WGS sequence"/>
</dbReference>
<evidence type="ECO:0000313" key="2">
    <source>
        <dbReference type="Proteomes" id="UP000266188"/>
    </source>
</evidence>
<evidence type="ECO:0000313" key="1">
    <source>
        <dbReference type="EMBL" id="RJE22648.1"/>
    </source>
</evidence>
<proteinExistence type="predicted"/>
<protein>
    <submittedName>
        <fullName evidence="1">Uncharacterized protein</fullName>
    </submittedName>
</protein>
<reference evidence="2" key="1">
    <citation type="submission" date="2017-02" db="EMBL/GenBank/DDBJ databases">
        <authorList>
            <person name="Tafer H."/>
            <person name="Lopandic K."/>
        </authorList>
    </citation>
    <scope>NUCLEOTIDE SEQUENCE [LARGE SCALE GENOMIC DNA]</scope>
    <source>
        <strain evidence="2">CBS 366.77</strain>
    </source>
</reference>
<dbReference type="OrthoDB" id="3549294at2759"/>
<comment type="caution">
    <text evidence="1">The sequence shown here is derived from an EMBL/GenBank/DDBJ whole genome shotgun (WGS) entry which is preliminary data.</text>
</comment>
<sequence>MTSAALSDYSYDFFSQALSEGNTRGILGWLRSTGYPRNERAIYQHSWIDLESIDEKSLTMRHRMWKSTGAQRKGTWKVGLIVSDAGSEYVKIVK</sequence>
<name>A0A3A2ZHF4_9EURO</name>
<accession>A0A3A2ZHF4</accession>
<keyword evidence="2" id="KW-1185">Reference proteome</keyword>
<dbReference type="AlphaFoldDB" id="A0A3A2ZHF4"/>
<dbReference type="EMBL" id="MVGC01000158">
    <property type="protein sequence ID" value="RJE22648.1"/>
    <property type="molecule type" value="Genomic_DNA"/>
</dbReference>
<dbReference type="STRING" id="2070753.A0A3A2ZHF4"/>